<sequence length="87" mass="10112">MFGATLVILYVFSGIVTALKPSMKVLNRSSSFLCTDEYLVVGEDFVTFEVELSGNNSDYTYTVFDGPRFRIDRFVKKDWEMSNYYYL</sequence>
<evidence type="ECO:0008006" key="4">
    <source>
        <dbReference type="Google" id="ProtNLM"/>
    </source>
</evidence>
<dbReference type="Proteomes" id="UP000735302">
    <property type="component" value="Unassembled WGS sequence"/>
</dbReference>
<feature type="chain" id="PRO_5043921089" description="GOLD domain-containing protein" evidence="1">
    <location>
        <begin position="19"/>
        <end position="87"/>
    </location>
</feature>
<evidence type="ECO:0000313" key="3">
    <source>
        <dbReference type="Proteomes" id="UP000735302"/>
    </source>
</evidence>
<evidence type="ECO:0000313" key="2">
    <source>
        <dbReference type="EMBL" id="GFO03045.1"/>
    </source>
</evidence>
<accession>A0AAV4A884</accession>
<feature type="non-terminal residue" evidence="2">
    <location>
        <position position="87"/>
    </location>
</feature>
<gene>
    <name evidence="2" type="ORF">PoB_002955000</name>
</gene>
<comment type="caution">
    <text evidence="2">The sequence shown here is derived from an EMBL/GenBank/DDBJ whole genome shotgun (WGS) entry which is preliminary data.</text>
</comment>
<keyword evidence="1" id="KW-0732">Signal</keyword>
<dbReference type="EMBL" id="BLXT01003714">
    <property type="protein sequence ID" value="GFO03045.1"/>
    <property type="molecule type" value="Genomic_DNA"/>
</dbReference>
<dbReference type="AlphaFoldDB" id="A0AAV4A884"/>
<proteinExistence type="predicted"/>
<feature type="signal peptide" evidence="1">
    <location>
        <begin position="1"/>
        <end position="18"/>
    </location>
</feature>
<evidence type="ECO:0000256" key="1">
    <source>
        <dbReference type="SAM" id="SignalP"/>
    </source>
</evidence>
<name>A0AAV4A884_9GAST</name>
<organism evidence="2 3">
    <name type="scientific">Plakobranchus ocellatus</name>
    <dbReference type="NCBI Taxonomy" id="259542"/>
    <lineage>
        <taxon>Eukaryota</taxon>
        <taxon>Metazoa</taxon>
        <taxon>Spiralia</taxon>
        <taxon>Lophotrochozoa</taxon>
        <taxon>Mollusca</taxon>
        <taxon>Gastropoda</taxon>
        <taxon>Heterobranchia</taxon>
        <taxon>Euthyneura</taxon>
        <taxon>Panpulmonata</taxon>
        <taxon>Sacoglossa</taxon>
        <taxon>Placobranchoidea</taxon>
        <taxon>Plakobranchidae</taxon>
        <taxon>Plakobranchus</taxon>
    </lineage>
</organism>
<reference evidence="2 3" key="1">
    <citation type="journal article" date="2021" name="Elife">
        <title>Chloroplast acquisition without the gene transfer in kleptoplastic sea slugs, Plakobranchus ocellatus.</title>
        <authorList>
            <person name="Maeda T."/>
            <person name="Takahashi S."/>
            <person name="Yoshida T."/>
            <person name="Shimamura S."/>
            <person name="Takaki Y."/>
            <person name="Nagai Y."/>
            <person name="Toyoda A."/>
            <person name="Suzuki Y."/>
            <person name="Arimoto A."/>
            <person name="Ishii H."/>
            <person name="Satoh N."/>
            <person name="Nishiyama T."/>
            <person name="Hasebe M."/>
            <person name="Maruyama T."/>
            <person name="Minagawa J."/>
            <person name="Obokata J."/>
            <person name="Shigenobu S."/>
        </authorList>
    </citation>
    <scope>NUCLEOTIDE SEQUENCE [LARGE SCALE GENOMIC DNA]</scope>
</reference>
<protein>
    <recommendedName>
        <fullName evidence="4">GOLD domain-containing protein</fullName>
    </recommendedName>
</protein>
<keyword evidence="3" id="KW-1185">Reference proteome</keyword>